<feature type="compositionally biased region" description="Polar residues" evidence="1">
    <location>
        <begin position="34"/>
        <end position="47"/>
    </location>
</feature>
<sequence>MLRSPLASVRSSPSVSGLSTSLASRSTSAKSCPCPSTTASGCYRSSTMSRPVNHVADVVQMSALRHMPSGSRADNS</sequence>
<dbReference type="EMBL" id="RDQH01000336">
    <property type="protein sequence ID" value="RXH86141.1"/>
    <property type="molecule type" value="Genomic_DNA"/>
</dbReference>
<proteinExistence type="predicted"/>
<dbReference type="AlphaFoldDB" id="A0A498IXY8"/>
<accession>A0A498IXY8</accession>
<organism evidence="2 3">
    <name type="scientific">Malus domestica</name>
    <name type="common">Apple</name>
    <name type="synonym">Pyrus malus</name>
    <dbReference type="NCBI Taxonomy" id="3750"/>
    <lineage>
        <taxon>Eukaryota</taxon>
        <taxon>Viridiplantae</taxon>
        <taxon>Streptophyta</taxon>
        <taxon>Embryophyta</taxon>
        <taxon>Tracheophyta</taxon>
        <taxon>Spermatophyta</taxon>
        <taxon>Magnoliopsida</taxon>
        <taxon>eudicotyledons</taxon>
        <taxon>Gunneridae</taxon>
        <taxon>Pentapetalae</taxon>
        <taxon>rosids</taxon>
        <taxon>fabids</taxon>
        <taxon>Rosales</taxon>
        <taxon>Rosaceae</taxon>
        <taxon>Amygdaloideae</taxon>
        <taxon>Maleae</taxon>
        <taxon>Malus</taxon>
    </lineage>
</organism>
<reference evidence="2 3" key="1">
    <citation type="submission" date="2018-10" db="EMBL/GenBank/DDBJ databases">
        <title>A high-quality apple genome assembly.</title>
        <authorList>
            <person name="Hu J."/>
        </authorList>
    </citation>
    <scope>NUCLEOTIDE SEQUENCE [LARGE SCALE GENOMIC DNA]</scope>
    <source>
        <strain evidence="3">cv. HFTH1</strain>
        <tissue evidence="2">Young leaf</tissue>
    </source>
</reference>
<comment type="caution">
    <text evidence="2">The sequence shown here is derived from an EMBL/GenBank/DDBJ whole genome shotgun (WGS) entry which is preliminary data.</text>
</comment>
<evidence type="ECO:0000256" key="1">
    <source>
        <dbReference type="SAM" id="MobiDB-lite"/>
    </source>
</evidence>
<evidence type="ECO:0000313" key="3">
    <source>
        <dbReference type="Proteomes" id="UP000290289"/>
    </source>
</evidence>
<feature type="region of interest" description="Disordered" evidence="1">
    <location>
        <begin position="1"/>
        <end position="47"/>
    </location>
</feature>
<evidence type="ECO:0000313" key="2">
    <source>
        <dbReference type="EMBL" id="RXH86141.1"/>
    </source>
</evidence>
<keyword evidence="3" id="KW-1185">Reference proteome</keyword>
<feature type="compositionally biased region" description="Low complexity" evidence="1">
    <location>
        <begin position="1"/>
        <end position="29"/>
    </location>
</feature>
<name>A0A498IXY8_MALDO</name>
<protein>
    <submittedName>
        <fullName evidence="2">Uncharacterized protein</fullName>
    </submittedName>
</protein>
<dbReference type="Proteomes" id="UP000290289">
    <property type="component" value="Chromosome 10"/>
</dbReference>
<gene>
    <name evidence="2" type="ORF">DVH24_017194</name>
</gene>